<evidence type="ECO:0000259" key="1">
    <source>
        <dbReference type="Pfam" id="PF07811"/>
    </source>
</evidence>
<organism evidence="2 3">
    <name type="scientific">Methylobacterium radiotolerans</name>
    <dbReference type="NCBI Taxonomy" id="31998"/>
    <lineage>
        <taxon>Bacteria</taxon>
        <taxon>Pseudomonadati</taxon>
        <taxon>Pseudomonadota</taxon>
        <taxon>Alphaproteobacteria</taxon>
        <taxon>Hyphomicrobiales</taxon>
        <taxon>Methylobacteriaceae</taxon>
        <taxon>Methylobacterium</taxon>
    </lineage>
</organism>
<dbReference type="RefSeq" id="WP_234742008.1">
    <property type="nucleotide sequence ID" value="NZ_CAJCKR010000009.1"/>
</dbReference>
<comment type="caution">
    <text evidence="2">The sequence shown here is derived from an EMBL/GenBank/DDBJ whole genome shotgun (WGS) entry which is preliminary data.</text>
</comment>
<keyword evidence="3" id="KW-1185">Reference proteome</keyword>
<sequence length="208" mass="22670">MDLQSSFGMMGILRRVATGRRPGGTEGTARRVRRFAGHRTGASAVEFALLAAPFLALLGVVAEAGVIAIEQQTLDIAVDRSVRQLRTGTFQDGSDGSDPSERLRKIVCTGPSALFPCADLRLDVSRTPSFATSQPAEPFDKTTKNWTPGFGQRFECPQGGDTVTVRVAVPVMRLFQMLDFTGRIMADKTQLLVTTEIFRAEDYEPKPC</sequence>
<gene>
    <name evidence="2" type="ORF">ABIC20_005831</name>
</gene>
<reference evidence="2 3" key="1">
    <citation type="submission" date="2024-06" db="EMBL/GenBank/DDBJ databases">
        <title>Genomics of switchgrass bacterial isolates.</title>
        <authorList>
            <person name="Shade A."/>
        </authorList>
    </citation>
    <scope>NUCLEOTIDE SEQUENCE [LARGE SCALE GENOMIC DNA]</scope>
    <source>
        <strain evidence="2 3">PvP084</strain>
    </source>
</reference>
<protein>
    <submittedName>
        <fullName evidence="2">Flp pilus assembly protein TadG</fullName>
    </submittedName>
</protein>
<name>A0ABV2NPS4_9HYPH</name>
<dbReference type="EMBL" id="JBEPNW010000002">
    <property type="protein sequence ID" value="MET3868522.1"/>
    <property type="molecule type" value="Genomic_DNA"/>
</dbReference>
<evidence type="ECO:0000313" key="2">
    <source>
        <dbReference type="EMBL" id="MET3868522.1"/>
    </source>
</evidence>
<accession>A0ABV2NPS4</accession>
<evidence type="ECO:0000313" key="3">
    <source>
        <dbReference type="Proteomes" id="UP001549119"/>
    </source>
</evidence>
<feature type="domain" description="TadE-like" evidence="1">
    <location>
        <begin position="41"/>
        <end position="83"/>
    </location>
</feature>
<dbReference type="InterPro" id="IPR012495">
    <property type="entry name" value="TadE-like_dom"/>
</dbReference>
<proteinExistence type="predicted"/>
<dbReference type="Proteomes" id="UP001549119">
    <property type="component" value="Unassembled WGS sequence"/>
</dbReference>
<dbReference type="Pfam" id="PF07811">
    <property type="entry name" value="TadE"/>
    <property type="match status" value="1"/>
</dbReference>